<protein>
    <submittedName>
        <fullName evidence="2">GCN5 family acetyltransferase</fullName>
    </submittedName>
</protein>
<sequence>MARQTFRWREASLPDLVSVSEIQLVVHEAFPEDDDVLADRLELSPEGCFMLEVGGVAQGYVLSHPWVRRAPPSLNSMLGEIPEAADTWYIHDLALLPETRGSGAGGNVVPLLADIARSEGYRSMSLVSVNGSRGFWERQGFSVRMDDQLAKKLASYGEDAVYMERALA</sequence>
<dbReference type="RefSeq" id="WP_053249700.1">
    <property type="nucleotide sequence ID" value="NZ_LGAP01000008.1"/>
</dbReference>
<dbReference type="EMBL" id="LGAP01000008">
    <property type="protein sequence ID" value="KOF18256.1"/>
    <property type="molecule type" value="Genomic_DNA"/>
</dbReference>
<dbReference type="SUPFAM" id="SSF55729">
    <property type="entry name" value="Acyl-CoA N-acyltransferases (Nat)"/>
    <property type="match status" value="1"/>
</dbReference>
<name>A0A0L8BU61_ENSAD</name>
<dbReference type="InterPro" id="IPR000182">
    <property type="entry name" value="GNAT_dom"/>
</dbReference>
<reference evidence="3" key="1">
    <citation type="submission" date="2015-07" db="EMBL/GenBank/DDBJ databases">
        <title>Whole genome sequence of an Ensifer adhaerens strain isolated from a cave pool in the Wind Cave National Park.</title>
        <authorList>
            <person name="Eng W.W.H."/>
            <person name="Gan H.M."/>
            <person name="Barton H.A."/>
            <person name="Savka M.A."/>
        </authorList>
    </citation>
    <scope>NUCLEOTIDE SEQUENCE [LARGE SCALE GENOMIC DNA]</scope>
    <source>
        <strain evidence="3">SD006</strain>
    </source>
</reference>
<dbReference type="OrthoDB" id="359414at2"/>
<evidence type="ECO:0000313" key="2">
    <source>
        <dbReference type="EMBL" id="KOF18256.1"/>
    </source>
</evidence>
<dbReference type="Pfam" id="PF00583">
    <property type="entry name" value="Acetyltransf_1"/>
    <property type="match status" value="1"/>
</dbReference>
<dbReference type="GO" id="GO:0016747">
    <property type="term" value="F:acyltransferase activity, transferring groups other than amino-acyl groups"/>
    <property type="evidence" value="ECO:0007669"/>
    <property type="project" value="InterPro"/>
</dbReference>
<proteinExistence type="predicted"/>
<dbReference type="CDD" id="cd04301">
    <property type="entry name" value="NAT_SF"/>
    <property type="match status" value="1"/>
</dbReference>
<dbReference type="Proteomes" id="UP000037425">
    <property type="component" value="Unassembled WGS sequence"/>
</dbReference>
<organism evidence="2 3">
    <name type="scientific">Ensifer adhaerens</name>
    <name type="common">Sinorhizobium morelense</name>
    <dbReference type="NCBI Taxonomy" id="106592"/>
    <lineage>
        <taxon>Bacteria</taxon>
        <taxon>Pseudomonadati</taxon>
        <taxon>Pseudomonadota</taxon>
        <taxon>Alphaproteobacteria</taxon>
        <taxon>Hyphomicrobiales</taxon>
        <taxon>Rhizobiaceae</taxon>
        <taxon>Sinorhizobium/Ensifer group</taxon>
        <taxon>Ensifer</taxon>
    </lineage>
</organism>
<evidence type="ECO:0000259" key="1">
    <source>
        <dbReference type="PROSITE" id="PS51186"/>
    </source>
</evidence>
<dbReference type="PATRIC" id="fig|106592.7.peg.7366"/>
<evidence type="ECO:0000313" key="3">
    <source>
        <dbReference type="Proteomes" id="UP000037425"/>
    </source>
</evidence>
<comment type="caution">
    <text evidence="2">The sequence shown here is derived from an EMBL/GenBank/DDBJ whole genome shotgun (WGS) entry which is preliminary data.</text>
</comment>
<dbReference type="InterPro" id="IPR016181">
    <property type="entry name" value="Acyl_CoA_acyltransferase"/>
</dbReference>
<keyword evidence="2" id="KW-0808">Transferase</keyword>
<dbReference type="PROSITE" id="PS51186">
    <property type="entry name" value="GNAT"/>
    <property type="match status" value="1"/>
</dbReference>
<dbReference type="Gene3D" id="3.40.630.30">
    <property type="match status" value="1"/>
</dbReference>
<dbReference type="AlphaFoldDB" id="A0A0L8BU61"/>
<feature type="domain" description="N-acetyltransferase" evidence="1">
    <location>
        <begin position="6"/>
        <end position="168"/>
    </location>
</feature>
<accession>A0A0L8BU61</accession>
<gene>
    <name evidence="2" type="ORF">AC244_15395</name>
</gene>